<reference evidence="1" key="1">
    <citation type="submission" date="2022-04" db="EMBL/GenBank/DDBJ databases">
        <title>Chromosome-scale genome assembly of Holotrichia oblita Faldermann.</title>
        <authorList>
            <person name="Rongchong L."/>
        </authorList>
    </citation>
    <scope>NUCLEOTIDE SEQUENCE</scope>
    <source>
        <strain evidence="1">81SQS9</strain>
    </source>
</reference>
<proteinExistence type="predicted"/>
<dbReference type="EMBL" id="CM043017">
    <property type="protein sequence ID" value="KAI4465744.1"/>
    <property type="molecule type" value="Genomic_DNA"/>
</dbReference>
<accession>A0ACB9TG37</accession>
<sequence>MRNMTSIIELLVDDNPLTSPPASLCKRGRVHIYKYLEIEAIKLGHKVGLSGTGTLGRKTRRSGGSSSNSPSLHLSERLKQKRQNVDSGYSTSSDGFDKRWSQEIGDASDKHWSSTPIPIRASEINGVHSNNSTPSTISPGLDNTFEDDGSRPNISSDICDSKKEDRTGNSVRVVPGTTETANLSNGSASDDKSRAFQQIQTYNVRVVPCTTETANLSNGSASDDKSRAFQQIQTYKEYKEALKQQRAQDVPSIYRTKEPEDQPYKTEPNTPTYHGSPSRSALATSKSDPTPLNSSFGSPKHIYDDSSSSPKKPIQKVTPSRTVQLPPVLNGNNIECNTNGTTKYIQDYVKPSSPVKGSTGIMSHDNVPPSNSIPTSPLINGKPGSPRMYANNYTNTNCNKNVNGVKANRTISWNQDVPKDKMSFTMRREIDKAKEETDLINQLRNVS</sequence>
<gene>
    <name evidence="1" type="ORF">MML48_3g00018123</name>
</gene>
<protein>
    <submittedName>
        <fullName evidence="1">Leucine-rich repeat and calponin y domain-containing protein 1-like protein</fullName>
    </submittedName>
</protein>
<organism evidence="1 2">
    <name type="scientific">Holotrichia oblita</name>
    <name type="common">Chafer beetle</name>
    <dbReference type="NCBI Taxonomy" id="644536"/>
    <lineage>
        <taxon>Eukaryota</taxon>
        <taxon>Metazoa</taxon>
        <taxon>Ecdysozoa</taxon>
        <taxon>Arthropoda</taxon>
        <taxon>Hexapoda</taxon>
        <taxon>Insecta</taxon>
        <taxon>Pterygota</taxon>
        <taxon>Neoptera</taxon>
        <taxon>Endopterygota</taxon>
        <taxon>Coleoptera</taxon>
        <taxon>Polyphaga</taxon>
        <taxon>Scarabaeiformia</taxon>
        <taxon>Scarabaeidae</taxon>
        <taxon>Melolonthinae</taxon>
        <taxon>Holotrichia</taxon>
    </lineage>
</organism>
<evidence type="ECO:0000313" key="1">
    <source>
        <dbReference type="EMBL" id="KAI4465744.1"/>
    </source>
</evidence>
<dbReference type="Proteomes" id="UP001056778">
    <property type="component" value="Chromosome 3"/>
</dbReference>
<name>A0ACB9TG37_HOLOL</name>
<comment type="caution">
    <text evidence="1">The sequence shown here is derived from an EMBL/GenBank/DDBJ whole genome shotgun (WGS) entry which is preliminary data.</text>
</comment>
<evidence type="ECO:0000313" key="2">
    <source>
        <dbReference type="Proteomes" id="UP001056778"/>
    </source>
</evidence>
<keyword evidence="2" id="KW-1185">Reference proteome</keyword>